<dbReference type="EMBL" id="JAWQEG010000464">
    <property type="protein sequence ID" value="KAK3889751.1"/>
    <property type="molecule type" value="Genomic_DNA"/>
</dbReference>
<keyword evidence="3" id="KW-1185">Reference proteome</keyword>
<sequence>MTAQIQRHQVQEPPVSSQDHQRGTAAVIEARPVGDDVVKGAVAGLGSTAGGTPEGVGVVEQSGAVQTFPSLPTPSRPAGTPAARASPSLRPQEIRKKPQKNCEEVNH</sequence>
<evidence type="ECO:0000313" key="3">
    <source>
        <dbReference type="Proteomes" id="UP001286313"/>
    </source>
</evidence>
<comment type="caution">
    <text evidence="2">The sequence shown here is derived from an EMBL/GenBank/DDBJ whole genome shotgun (WGS) entry which is preliminary data.</text>
</comment>
<feature type="compositionally biased region" description="Basic and acidic residues" evidence="1">
    <location>
        <begin position="92"/>
        <end position="107"/>
    </location>
</feature>
<reference evidence="2" key="1">
    <citation type="submission" date="2023-10" db="EMBL/GenBank/DDBJ databases">
        <title>Genome assemblies of two species of porcelain crab, Petrolisthes cinctipes and Petrolisthes manimaculis (Anomura: Porcellanidae).</title>
        <authorList>
            <person name="Angst P."/>
        </authorList>
    </citation>
    <scope>NUCLEOTIDE SEQUENCE</scope>
    <source>
        <strain evidence="2">PB745_01</strain>
        <tissue evidence="2">Gill</tissue>
    </source>
</reference>
<feature type="compositionally biased region" description="Polar residues" evidence="1">
    <location>
        <begin position="1"/>
        <end position="18"/>
    </location>
</feature>
<protein>
    <submittedName>
        <fullName evidence="2">Uncharacterized protein</fullName>
    </submittedName>
</protein>
<feature type="region of interest" description="Disordered" evidence="1">
    <location>
        <begin position="65"/>
        <end position="107"/>
    </location>
</feature>
<dbReference type="Proteomes" id="UP001286313">
    <property type="component" value="Unassembled WGS sequence"/>
</dbReference>
<evidence type="ECO:0000313" key="2">
    <source>
        <dbReference type="EMBL" id="KAK3889751.1"/>
    </source>
</evidence>
<name>A0AAE1GD64_PETCI</name>
<evidence type="ECO:0000256" key="1">
    <source>
        <dbReference type="SAM" id="MobiDB-lite"/>
    </source>
</evidence>
<feature type="region of interest" description="Disordered" evidence="1">
    <location>
        <begin position="1"/>
        <end position="23"/>
    </location>
</feature>
<proteinExistence type="predicted"/>
<dbReference type="AlphaFoldDB" id="A0AAE1GD64"/>
<gene>
    <name evidence="2" type="ORF">Pcinc_006316</name>
</gene>
<organism evidence="2 3">
    <name type="scientific">Petrolisthes cinctipes</name>
    <name type="common">Flat porcelain crab</name>
    <dbReference type="NCBI Taxonomy" id="88211"/>
    <lineage>
        <taxon>Eukaryota</taxon>
        <taxon>Metazoa</taxon>
        <taxon>Ecdysozoa</taxon>
        <taxon>Arthropoda</taxon>
        <taxon>Crustacea</taxon>
        <taxon>Multicrustacea</taxon>
        <taxon>Malacostraca</taxon>
        <taxon>Eumalacostraca</taxon>
        <taxon>Eucarida</taxon>
        <taxon>Decapoda</taxon>
        <taxon>Pleocyemata</taxon>
        <taxon>Anomura</taxon>
        <taxon>Galatheoidea</taxon>
        <taxon>Porcellanidae</taxon>
        <taxon>Petrolisthes</taxon>
    </lineage>
</organism>
<accession>A0AAE1GD64</accession>